<organism evidence="1 2">
    <name type="scientific">Diploscapter pachys</name>
    <dbReference type="NCBI Taxonomy" id="2018661"/>
    <lineage>
        <taxon>Eukaryota</taxon>
        <taxon>Metazoa</taxon>
        <taxon>Ecdysozoa</taxon>
        <taxon>Nematoda</taxon>
        <taxon>Chromadorea</taxon>
        <taxon>Rhabditida</taxon>
        <taxon>Rhabditina</taxon>
        <taxon>Rhabditomorpha</taxon>
        <taxon>Rhabditoidea</taxon>
        <taxon>Rhabditidae</taxon>
        <taxon>Diploscapter</taxon>
    </lineage>
</organism>
<dbReference type="AlphaFoldDB" id="A0A2A2M4H4"/>
<name>A0A2A2M4H4_9BILA</name>
<dbReference type="Proteomes" id="UP000218231">
    <property type="component" value="Unassembled WGS sequence"/>
</dbReference>
<reference evidence="1 2" key="1">
    <citation type="journal article" date="2017" name="Curr. Biol.">
        <title>Genome architecture and evolution of a unichromosomal asexual nematode.</title>
        <authorList>
            <person name="Fradin H."/>
            <person name="Zegar C."/>
            <person name="Gutwein M."/>
            <person name="Lucas J."/>
            <person name="Kovtun M."/>
            <person name="Corcoran D."/>
            <person name="Baugh L.R."/>
            <person name="Kiontke K."/>
            <person name="Gunsalus K."/>
            <person name="Fitch D.H."/>
            <person name="Piano F."/>
        </authorList>
    </citation>
    <scope>NUCLEOTIDE SEQUENCE [LARGE SCALE GENOMIC DNA]</scope>
    <source>
        <strain evidence="1">PF1309</strain>
    </source>
</reference>
<comment type="caution">
    <text evidence="1">The sequence shown here is derived from an EMBL/GenBank/DDBJ whole genome shotgun (WGS) entry which is preliminary data.</text>
</comment>
<evidence type="ECO:0000313" key="2">
    <source>
        <dbReference type="Proteomes" id="UP000218231"/>
    </source>
</evidence>
<protein>
    <submittedName>
        <fullName evidence="1">Uncharacterized protein</fullName>
    </submittedName>
</protein>
<dbReference type="EMBL" id="LIAE01005618">
    <property type="protein sequence ID" value="PAV93205.1"/>
    <property type="molecule type" value="Genomic_DNA"/>
</dbReference>
<evidence type="ECO:0000313" key="1">
    <source>
        <dbReference type="EMBL" id="PAV93205.1"/>
    </source>
</evidence>
<proteinExistence type="predicted"/>
<gene>
    <name evidence="1" type="ORF">WR25_03035</name>
</gene>
<sequence>MSWSPNEIGLAVERSAPTSLPACGSVRFIVPVQAPVARWGRYCACWSGVPWWISASIAPTVSVGQSAKPMLALPNVSSTAVWIAKGRPWPPKSSGTPIVPQPPST</sequence>
<accession>A0A2A2M4H4</accession>
<keyword evidence="2" id="KW-1185">Reference proteome</keyword>